<feature type="region of interest" description="Disordered" evidence="1">
    <location>
        <begin position="55"/>
        <end position="74"/>
    </location>
</feature>
<feature type="chain" id="PRO_5032859615" evidence="3">
    <location>
        <begin position="25"/>
        <end position="171"/>
    </location>
</feature>
<keyword evidence="2" id="KW-0812">Transmembrane</keyword>
<evidence type="ECO:0000256" key="2">
    <source>
        <dbReference type="SAM" id="Phobius"/>
    </source>
</evidence>
<reference evidence="4 5" key="1">
    <citation type="submission" date="2019-12" db="EMBL/GenBank/DDBJ databases">
        <title>Nitratireductor arenosus sp. nov., Isolated from sea sand, Jeju island, South Korea.</title>
        <authorList>
            <person name="Kim W."/>
        </authorList>
    </citation>
    <scope>NUCLEOTIDE SEQUENCE [LARGE SCALE GENOMIC DNA]</scope>
    <source>
        <strain evidence="4 5">CAU 1489</strain>
    </source>
</reference>
<gene>
    <name evidence="4" type="ORF">GN330_10380</name>
</gene>
<name>A0A844QI81_9HYPH</name>
<keyword evidence="2" id="KW-1133">Transmembrane helix</keyword>
<evidence type="ECO:0000313" key="5">
    <source>
        <dbReference type="Proteomes" id="UP000463224"/>
    </source>
</evidence>
<comment type="caution">
    <text evidence="4">The sequence shown here is derived from an EMBL/GenBank/DDBJ whole genome shotgun (WGS) entry which is preliminary data.</text>
</comment>
<dbReference type="EMBL" id="WPHG01000002">
    <property type="protein sequence ID" value="MVA97651.1"/>
    <property type="molecule type" value="Genomic_DNA"/>
</dbReference>
<feature type="transmembrane region" description="Helical" evidence="2">
    <location>
        <begin position="92"/>
        <end position="116"/>
    </location>
</feature>
<dbReference type="Proteomes" id="UP000463224">
    <property type="component" value="Unassembled WGS sequence"/>
</dbReference>
<protein>
    <submittedName>
        <fullName evidence="4">Uncharacterized protein</fullName>
    </submittedName>
</protein>
<feature type="region of interest" description="Disordered" evidence="1">
    <location>
        <begin position="25"/>
        <end position="44"/>
    </location>
</feature>
<accession>A0A844QI81</accession>
<dbReference type="RefSeq" id="WP_156712586.1">
    <property type="nucleotide sequence ID" value="NZ_WPHG01000002.1"/>
</dbReference>
<evidence type="ECO:0000256" key="3">
    <source>
        <dbReference type="SAM" id="SignalP"/>
    </source>
</evidence>
<evidence type="ECO:0000256" key="1">
    <source>
        <dbReference type="SAM" id="MobiDB-lite"/>
    </source>
</evidence>
<keyword evidence="2" id="KW-0472">Membrane</keyword>
<dbReference type="AlphaFoldDB" id="A0A844QI81"/>
<sequence length="171" mass="18663">MAIRSLIAAFAIGLCLCASGQAQEQSDSSQRQEDAEQAPADNLYAPFRVEIVEDQAEADTRQRREAESRKREEDDLIAQQGMNSATELMANYAWWQTVATWVGAILVAGTLVLMIYANKSAVQAANAAMQGVKDARRIGQAQVAAYLAIEGGEFTLTEQSFHGWVNVKNHG</sequence>
<feature type="compositionally biased region" description="Basic and acidic residues" evidence="1">
    <location>
        <begin position="58"/>
        <end position="73"/>
    </location>
</feature>
<organism evidence="4 5">
    <name type="scientific">Nitratireductor arenosus</name>
    <dbReference type="NCBI Taxonomy" id="2682096"/>
    <lineage>
        <taxon>Bacteria</taxon>
        <taxon>Pseudomonadati</taxon>
        <taxon>Pseudomonadota</taxon>
        <taxon>Alphaproteobacteria</taxon>
        <taxon>Hyphomicrobiales</taxon>
        <taxon>Phyllobacteriaceae</taxon>
        <taxon>Nitratireductor</taxon>
    </lineage>
</organism>
<evidence type="ECO:0000313" key="4">
    <source>
        <dbReference type="EMBL" id="MVA97651.1"/>
    </source>
</evidence>
<feature type="signal peptide" evidence="3">
    <location>
        <begin position="1"/>
        <end position="24"/>
    </location>
</feature>
<keyword evidence="5" id="KW-1185">Reference proteome</keyword>
<proteinExistence type="predicted"/>
<keyword evidence="3" id="KW-0732">Signal</keyword>